<feature type="transmembrane region" description="Helical" evidence="1">
    <location>
        <begin position="56"/>
        <end position="78"/>
    </location>
</feature>
<keyword evidence="1" id="KW-0812">Transmembrane</keyword>
<evidence type="ECO:0000256" key="1">
    <source>
        <dbReference type="SAM" id="Phobius"/>
    </source>
</evidence>
<accession>A0A833UXJ9</accession>
<keyword evidence="1" id="KW-0472">Membrane</keyword>
<feature type="transmembrane region" description="Helical" evidence="1">
    <location>
        <begin position="29"/>
        <end position="50"/>
    </location>
</feature>
<protein>
    <submittedName>
        <fullName evidence="2">Uncharacterized protein</fullName>
    </submittedName>
</protein>
<proteinExistence type="predicted"/>
<organism evidence="2 3">
    <name type="scientific">Acinetobacter bereziniae</name>
    <name type="common">Acinetobacter genomosp. 10</name>
    <dbReference type="NCBI Taxonomy" id="106648"/>
    <lineage>
        <taxon>Bacteria</taxon>
        <taxon>Pseudomonadati</taxon>
        <taxon>Pseudomonadota</taxon>
        <taxon>Gammaproteobacteria</taxon>
        <taxon>Moraxellales</taxon>
        <taxon>Moraxellaceae</taxon>
        <taxon>Acinetobacter</taxon>
    </lineage>
</organism>
<evidence type="ECO:0000313" key="2">
    <source>
        <dbReference type="EMBL" id="KAF1028155.1"/>
    </source>
</evidence>
<sequence>MNIQHTDNFYIKPEMQSESSKKVDKYLKYILISYVAATLFICLDHAFFHLGIGKLILVGPAFILWAMVALLIYLIAYFNGTFSRRHLPEKFVFDLISALKSKKVKENILAIIKLNNGISLRDLRLIYRKMEIELSEYYRNGYKEMLNLNDQLPAEKQKPITDLQHDVNNMKEFIVYIQRSAGRYK</sequence>
<comment type="caution">
    <text evidence="2">The sequence shown here is derived from an EMBL/GenBank/DDBJ whole genome shotgun (WGS) entry which is preliminary data.</text>
</comment>
<dbReference type="EMBL" id="WNDP01000003">
    <property type="protein sequence ID" value="KAF1028155.1"/>
    <property type="molecule type" value="Genomic_DNA"/>
</dbReference>
<dbReference type="AlphaFoldDB" id="A0A833UXJ9"/>
<reference evidence="3" key="1">
    <citation type="journal article" date="2020" name="MBio">
        <title>Horizontal gene transfer to a defensive symbiont with a reduced genome amongst a multipartite beetle microbiome.</title>
        <authorList>
            <person name="Waterworth S.C."/>
            <person name="Florez L.V."/>
            <person name="Rees E.R."/>
            <person name="Hertweck C."/>
            <person name="Kaltenpoth M."/>
            <person name="Kwan J.C."/>
        </authorList>
    </citation>
    <scope>NUCLEOTIDE SEQUENCE [LARGE SCALE GENOMIC DNA]</scope>
</reference>
<dbReference type="Proteomes" id="UP000490535">
    <property type="component" value="Unassembled WGS sequence"/>
</dbReference>
<name>A0A833UXJ9_ACIBZ</name>
<keyword evidence="1" id="KW-1133">Transmembrane helix</keyword>
<evidence type="ECO:0000313" key="3">
    <source>
        <dbReference type="Proteomes" id="UP000490535"/>
    </source>
</evidence>
<gene>
    <name evidence="2" type="ORF">GAK29_00251</name>
</gene>